<protein>
    <submittedName>
        <fullName evidence="1">Uncharacterized protein</fullName>
    </submittedName>
</protein>
<dbReference type="Proteomes" id="UP000182237">
    <property type="component" value="Chromosome I"/>
</dbReference>
<organism evidence="1 2">
    <name type="scientific">Corynebacterium timonense</name>
    <dbReference type="NCBI Taxonomy" id="441500"/>
    <lineage>
        <taxon>Bacteria</taxon>
        <taxon>Bacillati</taxon>
        <taxon>Actinomycetota</taxon>
        <taxon>Actinomycetes</taxon>
        <taxon>Mycobacteriales</taxon>
        <taxon>Corynebacteriaceae</taxon>
        <taxon>Corynebacterium</taxon>
    </lineage>
</organism>
<evidence type="ECO:0000313" key="1">
    <source>
        <dbReference type="EMBL" id="SDR67999.1"/>
    </source>
</evidence>
<evidence type="ECO:0000313" key="2">
    <source>
        <dbReference type="Proteomes" id="UP000182237"/>
    </source>
</evidence>
<keyword evidence="2" id="KW-1185">Reference proteome</keyword>
<gene>
    <name evidence="1" type="ORF">SAMN04488539_0001</name>
</gene>
<accession>A0A1H1L265</accession>
<dbReference type="EMBL" id="LT629765">
    <property type="protein sequence ID" value="SDR67999.1"/>
    <property type="molecule type" value="Genomic_DNA"/>
</dbReference>
<dbReference type="AlphaFoldDB" id="A0A1H1L265"/>
<feature type="non-terminal residue" evidence="1">
    <location>
        <position position="1"/>
    </location>
</feature>
<proteinExistence type="predicted"/>
<reference evidence="1 2" key="1">
    <citation type="submission" date="2016-10" db="EMBL/GenBank/DDBJ databases">
        <authorList>
            <person name="de Groot N.N."/>
        </authorList>
    </citation>
    <scope>NUCLEOTIDE SEQUENCE [LARGE SCALE GENOMIC DNA]</scope>
    <source>
        <strain evidence="1 2">DSM 45434</strain>
    </source>
</reference>
<name>A0A1H1L265_9CORY</name>
<sequence length="26" mass="2953">YHQKRLTAPDKHAELKQVASASVVYL</sequence>